<evidence type="ECO:0000313" key="6">
    <source>
        <dbReference type="Proteomes" id="UP000606974"/>
    </source>
</evidence>
<dbReference type="Pfam" id="PF00400">
    <property type="entry name" value="WD40"/>
    <property type="match status" value="15"/>
</dbReference>
<dbReference type="InterPro" id="IPR027417">
    <property type="entry name" value="P-loop_NTPase"/>
</dbReference>
<feature type="repeat" description="WD" evidence="3">
    <location>
        <begin position="1142"/>
        <end position="1182"/>
    </location>
</feature>
<dbReference type="OrthoDB" id="674604at2759"/>
<sequence>MRLLEVLSNEDFRITEKFLDNAIPPYAILSHTWGSQEVTYQDVVKGSGRGKAGYEKIKFCSEQAARDSLQYFWVDSCAIDKSSSAELQESITSMFRWYQRAAKCYVYLSDVSTRKRKMGGNSGDSWKQAFRESRWFTRGWTLQELLAPTSVEFFSKEGSRLGDKQSLEQLIHEITRIPISALAGSALSLFSTDQKMDWAKNRKTTREEDWAYSLMGIFEISMLVNYGEGRASAVRRLRKEIKDASKDKEIDDASKHKECLQHLYVTNPRADKIRIQETKGGLIRDSYRWILENCDFNQWRNSQQSNLLWIKGDPGKGKTMLLCGIIDELEKPTAKTYNLSYFFCQATDSRVNSATAVLRGLLYLLISQQPSLIQHIQKLHEHAGKRLFEDINAWVILSDIFTNILQDQKLESTYFIIDALDECEVDLSRLLDFITQKSSISPHVKWLTSSRNYISIEERLGIAKSQVRLSLELNSESISTAVSIYIRRKVCELAQEKKYDDETQDAVLNHLFSNANDTFLWVALVCEDLKNILRRRVRMRLNSFPPGLYSLYERMMKEICESEDSELCKRILASIATIYEPITMIGLTSVVEMLEGFSDDLESLKEIISLCGSFLIIRNDTIYFVHQSAKDYLLKKVFVDIFPSGQGEIHYEIFSRSLKVLSRTLQRNIYGLSSVGCSIDLVKRPDPDPLMASRYSCIYWVNHLCDWNFDCYTDQMVDLQDGGVVDMFVRKKFLYWVEALSLCGNMSMGVVAMARLEALIKERKGGPSLIELVQDARRFVMHSKLAIEASPLQAYVSALLFSPACSLVRQCFEKERPEWIRIMPAIKDGWGACLQTLQGHRQRVVLVTFSQDSTRLASVSLDQTIKVWDASSGDCLLTLECNRSIQSVAFSHTSAELVSVSDDGTIQVWNVSSGECLQMLKVRSGSSLVSVAFSHDLTRFGSASQDRSVQVWDVSSGKCLRTLKGYCDSDRPVTFSYDSTKIASTLQDSTVKVWDIRRSQCLLTLNGHGDHVVESVFFSHDSTQLASTSRDRRRQARGLYDRTIRVWDLSSGECLHTFTGFGRVLSVVFLNTLKQLVLTDHGVTVKVWDTSNGKCLQALKGHRDWISSMALSRNLNPIQVALASEETVKIWNIESGKCLQTLWSRGSSVNSIAFSNDVIHLASASENTVKVWNIDSGECLQTLEGHSSSVNSVAFSQDSARLASASEGTIKVWNIDSGRCLQTLESYSSSLNSLAFSQDSTLLLSEASNPKVKVWDLSNGQCLQTFEGHSSSISLVVFSLNSTRLASASRRTVKVWKIDSGECVQTIEGCETDDYNMAVTNDMTRLAVARDSAIQIWDIESGECVQTLKCPNERIGSKAFSHDSAQLASGTYETISIWNIRSGECLQILEGHNDLITSIVFSNDSTRLISASSDCTIKVWDINHDKYPSTLARTSEGHNKLIRAVVYSYDSKQFASASNDRTIKLWDVSSGKCLQTLECHDEVSSITFSYDSMRLISGSVDGTIMLWDTQSGERLWSLKGHSDMVCSIALPYKSTRFASVSLDLTVKIWDLNSGTNICTFEDHNNIIYTVAFSHDLTRLALAWDDGTIRIWDSDNGECLQTLKGHKDIASSVAFSYDSTRLASSTADKMVRIWDASSSECLQILNIGKVLYNLSFDISGSYLHTDIGTFAVDAPLASNTMLDQIERENRGCLGVGLSPTGEWITCNSEKLIWLPSEYRPVRSAVSGRTIWIGLRSGKVWMFTLQDTSIEP</sequence>
<feature type="repeat" description="WD" evidence="3">
    <location>
        <begin position="1224"/>
        <end position="1265"/>
    </location>
</feature>
<dbReference type="Proteomes" id="UP000606974">
    <property type="component" value="Unassembled WGS sequence"/>
</dbReference>
<feature type="repeat" description="WD" evidence="3">
    <location>
        <begin position="1326"/>
        <end position="1347"/>
    </location>
</feature>
<dbReference type="InterPro" id="IPR010730">
    <property type="entry name" value="HET"/>
</dbReference>
<dbReference type="PROSITE" id="PS50294">
    <property type="entry name" value="WD_REPEATS_REGION"/>
    <property type="match status" value="10"/>
</dbReference>
<dbReference type="EMBL" id="JAACFV010000028">
    <property type="protein sequence ID" value="KAF7510585.1"/>
    <property type="molecule type" value="Genomic_DNA"/>
</dbReference>
<feature type="repeat" description="WD" evidence="3">
    <location>
        <begin position="1435"/>
        <end position="1476"/>
    </location>
</feature>
<dbReference type="PANTHER" id="PTHR44019:SF8">
    <property type="entry name" value="POC1 CENTRIOLAR PROTEIN HOMOLOG"/>
    <property type="match status" value="1"/>
</dbReference>
<dbReference type="InterPro" id="IPR015943">
    <property type="entry name" value="WD40/YVTN_repeat-like_dom_sf"/>
</dbReference>
<feature type="repeat" description="WD" evidence="3">
    <location>
        <begin position="1389"/>
        <end position="1430"/>
    </location>
</feature>
<accession>A0A8H7AK45</accession>
<dbReference type="PROSITE" id="PS00678">
    <property type="entry name" value="WD_REPEATS_1"/>
    <property type="match status" value="7"/>
</dbReference>
<evidence type="ECO:0000256" key="3">
    <source>
        <dbReference type="PROSITE-ProRule" id="PRU00221"/>
    </source>
</evidence>
<dbReference type="Pfam" id="PF06985">
    <property type="entry name" value="HET"/>
    <property type="match status" value="1"/>
</dbReference>
<evidence type="ECO:0000313" key="5">
    <source>
        <dbReference type="EMBL" id="KAF7510585.1"/>
    </source>
</evidence>
<feature type="repeat" description="WD" evidence="3">
    <location>
        <begin position="963"/>
        <end position="1004"/>
    </location>
</feature>
<dbReference type="InterPro" id="IPR007111">
    <property type="entry name" value="NACHT_NTPase"/>
</dbReference>
<dbReference type="Gene3D" id="3.40.50.300">
    <property type="entry name" value="P-loop containing nucleotide triphosphate hydrolases"/>
    <property type="match status" value="1"/>
</dbReference>
<gene>
    <name evidence="5" type="ORF">GJ744_006197</name>
</gene>
<name>A0A8H7AK45_9EURO</name>
<dbReference type="InterPro" id="IPR036322">
    <property type="entry name" value="WD40_repeat_dom_sf"/>
</dbReference>
<feature type="repeat" description="WD" evidence="3">
    <location>
        <begin position="1518"/>
        <end position="1559"/>
    </location>
</feature>
<dbReference type="InterPro" id="IPR019775">
    <property type="entry name" value="WD40_repeat_CS"/>
</dbReference>
<organism evidence="5 6">
    <name type="scientific">Endocarpon pusillum</name>
    <dbReference type="NCBI Taxonomy" id="364733"/>
    <lineage>
        <taxon>Eukaryota</taxon>
        <taxon>Fungi</taxon>
        <taxon>Dikarya</taxon>
        <taxon>Ascomycota</taxon>
        <taxon>Pezizomycotina</taxon>
        <taxon>Eurotiomycetes</taxon>
        <taxon>Chaetothyriomycetidae</taxon>
        <taxon>Verrucariales</taxon>
        <taxon>Verrucariaceae</taxon>
        <taxon>Endocarpon</taxon>
    </lineage>
</organism>
<dbReference type="PANTHER" id="PTHR44019">
    <property type="entry name" value="WD REPEAT-CONTAINING PROTEIN 55"/>
    <property type="match status" value="1"/>
</dbReference>
<feature type="repeat" description="WD" evidence="3">
    <location>
        <begin position="1266"/>
        <end position="1306"/>
    </location>
</feature>
<dbReference type="PRINTS" id="PR00320">
    <property type="entry name" value="GPROTEINBRPT"/>
</dbReference>
<feature type="repeat" description="WD" evidence="3">
    <location>
        <begin position="1560"/>
        <end position="1601"/>
    </location>
</feature>
<dbReference type="SUPFAM" id="SSF52540">
    <property type="entry name" value="P-loop containing nucleoside triphosphate hydrolases"/>
    <property type="match status" value="1"/>
</dbReference>
<feature type="repeat" description="WD" evidence="3">
    <location>
        <begin position="1041"/>
        <end position="1057"/>
    </location>
</feature>
<reference evidence="5" key="1">
    <citation type="submission" date="2020-02" db="EMBL/GenBank/DDBJ databases">
        <authorList>
            <person name="Palmer J.M."/>
        </authorList>
    </citation>
    <scope>NUCLEOTIDE SEQUENCE</scope>
    <source>
        <strain evidence="5">EPUS1.4</strain>
        <tissue evidence="5">Thallus</tissue>
    </source>
</reference>
<dbReference type="FunFam" id="3.40.50.300:FF:001638">
    <property type="entry name" value="NACHT and WD40 domain protein"/>
    <property type="match status" value="1"/>
</dbReference>
<keyword evidence="1 3" id="KW-0853">WD repeat</keyword>
<evidence type="ECO:0000256" key="2">
    <source>
        <dbReference type="ARBA" id="ARBA00022737"/>
    </source>
</evidence>
<evidence type="ECO:0000256" key="1">
    <source>
        <dbReference type="ARBA" id="ARBA00022574"/>
    </source>
</evidence>
<dbReference type="InterPro" id="IPR020472">
    <property type="entry name" value="WD40_PAC1"/>
</dbReference>
<keyword evidence="2" id="KW-0677">Repeat</keyword>
<comment type="caution">
    <text evidence="5">The sequence shown here is derived from an EMBL/GenBank/DDBJ whole genome shotgun (WGS) entry which is preliminary data.</text>
</comment>
<proteinExistence type="predicted"/>
<protein>
    <recommendedName>
        <fullName evidence="4">NACHT domain-containing protein</fullName>
    </recommendedName>
</protein>
<dbReference type="InterPro" id="IPR001680">
    <property type="entry name" value="WD40_rpt"/>
</dbReference>
<dbReference type="PROSITE" id="PS50082">
    <property type="entry name" value="WD_REPEATS_2"/>
    <property type="match status" value="17"/>
</dbReference>
<feature type="repeat" description="WD" evidence="3">
    <location>
        <begin position="1183"/>
        <end position="1223"/>
    </location>
</feature>
<dbReference type="Gene3D" id="2.130.10.10">
    <property type="entry name" value="YVTN repeat-like/Quinoprotein amine dehydrogenase"/>
    <property type="match status" value="7"/>
</dbReference>
<feature type="repeat" description="WD" evidence="3">
    <location>
        <begin position="1602"/>
        <end position="1643"/>
    </location>
</feature>
<keyword evidence="6" id="KW-1185">Reference proteome</keyword>
<dbReference type="SUPFAM" id="SSF50978">
    <property type="entry name" value="WD40 repeat-like"/>
    <property type="match status" value="4"/>
</dbReference>
<feature type="repeat" description="WD" evidence="3">
    <location>
        <begin position="926"/>
        <end position="962"/>
    </location>
</feature>
<feature type="repeat" description="WD" evidence="3">
    <location>
        <begin position="1099"/>
        <end position="1141"/>
    </location>
</feature>
<feature type="repeat" description="WD" evidence="3">
    <location>
        <begin position="1481"/>
        <end position="1517"/>
    </location>
</feature>
<feature type="repeat" description="WD" evidence="3">
    <location>
        <begin position="837"/>
        <end position="878"/>
    </location>
</feature>
<evidence type="ECO:0000259" key="4">
    <source>
        <dbReference type="PROSITE" id="PS50837"/>
    </source>
</evidence>
<dbReference type="InterPro" id="IPR056884">
    <property type="entry name" value="NPHP3-like_N"/>
</dbReference>
<dbReference type="Pfam" id="PF24883">
    <property type="entry name" value="NPHP3_N"/>
    <property type="match status" value="1"/>
</dbReference>
<dbReference type="InterPro" id="IPR050505">
    <property type="entry name" value="WDR55/POC1"/>
</dbReference>
<dbReference type="SMART" id="SM00320">
    <property type="entry name" value="WD40"/>
    <property type="match status" value="19"/>
</dbReference>
<dbReference type="PROSITE" id="PS50837">
    <property type="entry name" value="NACHT"/>
    <property type="match status" value="1"/>
</dbReference>
<dbReference type="CDD" id="cd00200">
    <property type="entry name" value="WD40"/>
    <property type="match status" value="2"/>
</dbReference>
<feature type="domain" description="NACHT" evidence="4">
    <location>
        <begin position="306"/>
        <end position="526"/>
    </location>
</feature>
<feature type="repeat" description="WD" evidence="3">
    <location>
        <begin position="885"/>
        <end position="919"/>
    </location>
</feature>